<protein>
    <recommendedName>
        <fullName evidence="2">DUF481 domain-containing protein</fullName>
    </recommendedName>
</protein>
<gene>
    <name evidence="1" type="ORF">METZ01_LOCUS75111</name>
</gene>
<dbReference type="Pfam" id="PF04338">
    <property type="entry name" value="DUF481"/>
    <property type="match status" value="1"/>
</dbReference>
<sequence>MVFGHNPDAELPNWKQYFRLGAVQTEASSPGLASYVRLNRTTPYIFQDVRFYGHFFKENQEIRVRQKTSRRFMSFDWLYSFNTLIYEKNTFIDVNLRYHFNQGLGWLIRNSESGNMTAELGIAFDNSDYLNTKQKTSYARGGFTADKKMGNYETKIEVDYFHQVSKLVDNTDLSRIQLVAEAQWSIKKGVAFIIGFTEDLLKDESFNIETPSVFLTFAFKRPLNWTF</sequence>
<evidence type="ECO:0008006" key="2">
    <source>
        <dbReference type="Google" id="ProtNLM"/>
    </source>
</evidence>
<accession>A0A381U4M3</accession>
<dbReference type="AlphaFoldDB" id="A0A381U4M3"/>
<reference evidence="1" key="1">
    <citation type="submission" date="2018-05" db="EMBL/GenBank/DDBJ databases">
        <authorList>
            <person name="Lanie J.A."/>
            <person name="Ng W.-L."/>
            <person name="Kazmierczak K.M."/>
            <person name="Andrzejewski T.M."/>
            <person name="Davidsen T.M."/>
            <person name="Wayne K.J."/>
            <person name="Tettelin H."/>
            <person name="Glass J.I."/>
            <person name="Rusch D."/>
            <person name="Podicherti R."/>
            <person name="Tsui H.-C.T."/>
            <person name="Winkler M.E."/>
        </authorList>
    </citation>
    <scope>NUCLEOTIDE SEQUENCE</scope>
</reference>
<evidence type="ECO:0000313" key="1">
    <source>
        <dbReference type="EMBL" id="SVA22257.1"/>
    </source>
</evidence>
<dbReference type="EMBL" id="UINC01005586">
    <property type="protein sequence ID" value="SVA22257.1"/>
    <property type="molecule type" value="Genomic_DNA"/>
</dbReference>
<organism evidence="1">
    <name type="scientific">marine metagenome</name>
    <dbReference type="NCBI Taxonomy" id="408172"/>
    <lineage>
        <taxon>unclassified sequences</taxon>
        <taxon>metagenomes</taxon>
        <taxon>ecological metagenomes</taxon>
    </lineage>
</organism>
<dbReference type="InterPro" id="IPR007433">
    <property type="entry name" value="DUF481"/>
</dbReference>
<proteinExistence type="predicted"/>
<name>A0A381U4M3_9ZZZZ</name>